<feature type="compositionally biased region" description="Polar residues" evidence="1">
    <location>
        <begin position="460"/>
        <end position="473"/>
    </location>
</feature>
<proteinExistence type="predicted"/>
<organism evidence="2 3">
    <name type="scientific">Moesziomyces aphidis</name>
    <name type="common">Pseudozyma aphidis</name>
    <dbReference type="NCBI Taxonomy" id="84754"/>
    <lineage>
        <taxon>Eukaryota</taxon>
        <taxon>Fungi</taxon>
        <taxon>Dikarya</taxon>
        <taxon>Basidiomycota</taxon>
        <taxon>Ustilaginomycotina</taxon>
        <taxon>Ustilaginomycetes</taxon>
        <taxon>Ustilaginales</taxon>
        <taxon>Ustilaginaceae</taxon>
        <taxon>Moesziomyces</taxon>
    </lineage>
</organism>
<comment type="caution">
    <text evidence="2">The sequence shown here is derived from an EMBL/GenBank/DDBJ whole genome shotgun (WGS) entry which is preliminary data.</text>
</comment>
<feature type="region of interest" description="Disordered" evidence="1">
    <location>
        <begin position="378"/>
        <end position="413"/>
    </location>
</feature>
<sequence>MQRPHSTWLLTTLTNATSPHLSALPLPQSQPSAIPTSGRRSHLGRPSVSEGNEAAAPTPGVGMSRNTGGAAPNWRMRGDGFDAGASDDDMGVEDSLRGPHRSMQPRLGRAHAPITRDVPDLPITPSSAGLLDAYAFAATPDAALPNDPRSMLAEPPRIQRPAQQAPTRGAGTFSQTSAFPPGPARAPSGLFAAPAPRPIPHGNLFARPPHTFGASLGHFDLDNSASASTSISGSFSFGPAAARVRPEGMPSIRPGPLLFNAGRPDAAVQTRQTSDAAFFAAPQTPVRPARATTAVAAATAMAQPPSPATLETAALAAERRTRQQRSARPDPIAAASTGAAAGDVPNRRVVSFSTTPAEAAMTPANMLAAPSRAPVPGAVPARAGAHARTMVPESSFSHLGRGPSRPMLLPGAAAGQRDVSMSLSDVSASVQGAATRLFPRAAPLPSASSGVFGSEPMPDSHQSWSQHPSTSISGPAPEPVEQVRLRRWDGAQTSVPAYLVADNAETAVEEQFDYDTIARFDVGQLVSRHDAAVAGEGEQQTTQEEDTDALHAILEIQLGLRGLHGWYGHTYRNPRRDAVPSGAGESGRTSRKRRRRDSDASDASSASDPSRHSASDVESDEDAPIVVYDTFGRVRGTVTLPNYTRRGGRGLPLPPPRETHAVRSASAAHTVRTNGAALGAKEAALVQQHELVRERYAQLQPDSNQTVRSAAFYKQMAARRAALAAFQKRLGQPLLVGLQNAYLDSAQVARLRR</sequence>
<accession>W3VVT3</accession>
<dbReference type="Proteomes" id="UP000019462">
    <property type="component" value="Unassembled WGS sequence"/>
</dbReference>
<feature type="region of interest" description="Disordered" evidence="1">
    <location>
        <begin position="316"/>
        <end position="340"/>
    </location>
</feature>
<feature type="region of interest" description="Disordered" evidence="1">
    <location>
        <begin position="20"/>
        <end position="108"/>
    </location>
</feature>
<name>W3VVT3_MOEAP</name>
<dbReference type="OrthoDB" id="2556550at2759"/>
<dbReference type="EMBL" id="AWNI01000004">
    <property type="protein sequence ID" value="ETS64876.1"/>
    <property type="molecule type" value="Genomic_DNA"/>
</dbReference>
<gene>
    <name evidence="2" type="ORF">PaG_00848</name>
</gene>
<dbReference type="HOGENOM" id="CLU_425241_0_0_1"/>
<protein>
    <submittedName>
        <fullName evidence="2">Uncharacterized protein</fullName>
    </submittedName>
</protein>
<evidence type="ECO:0000313" key="2">
    <source>
        <dbReference type="EMBL" id="ETS64876.1"/>
    </source>
</evidence>
<dbReference type="AlphaFoldDB" id="W3VVT3"/>
<reference evidence="2 3" key="1">
    <citation type="journal article" date="2014" name="Genome Announc.">
        <title>Genome sequence of the basidiomycetous fungus Pseudozyma aphidis DSM70725, an efficient producer of biosurfactant mannosylerythritol lipids.</title>
        <authorList>
            <person name="Lorenz S."/>
            <person name="Guenther M."/>
            <person name="Grumaz C."/>
            <person name="Rupp S."/>
            <person name="Zibek S."/>
            <person name="Sohn K."/>
        </authorList>
    </citation>
    <scope>NUCLEOTIDE SEQUENCE [LARGE SCALE GENOMIC DNA]</scope>
    <source>
        <strain evidence="3">ATCC 32657 / CBS 517.83 / DSM 70725 / JCM 10318 / NBRC 10182 / NRRL Y-7954 / St-0401</strain>
    </source>
</reference>
<evidence type="ECO:0000313" key="3">
    <source>
        <dbReference type="Proteomes" id="UP000019462"/>
    </source>
</evidence>
<feature type="region of interest" description="Disordered" evidence="1">
    <location>
        <begin position="571"/>
        <end position="621"/>
    </location>
</feature>
<feature type="region of interest" description="Disordered" evidence="1">
    <location>
        <begin position="449"/>
        <end position="477"/>
    </location>
</feature>
<keyword evidence="3" id="KW-1185">Reference proteome</keyword>
<feature type="compositionally biased region" description="Low complexity" evidence="1">
    <location>
        <begin position="378"/>
        <end position="387"/>
    </location>
</feature>
<evidence type="ECO:0000256" key="1">
    <source>
        <dbReference type="SAM" id="MobiDB-lite"/>
    </source>
</evidence>